<proteinExistence type="predicted"/>
<accession>A0A0A8Y4T6</accession>
<reference evidence="1" key="2">
    <citation type="journal article" date="2015" name="Data Brief">
        <title>Shoot transcriptome of the giant reed, Arundo donax.</title>
        <authorList>
            <person name="Barrero R.A."/>
            <person name="Guerrero F.D."/>
            <person name="Moolhuijzen P."/>
            <person name="Goolsby J.A."/>
            <person name="Tidwell J."/>
            <person name="Bellgard S.E."/>
            <person name="Bellgard M.I."/>
        </authorList>
    </citation>
    <scope>NUCLEOTIDE SEQUENCE</scope>
    <source>
        <tissue evidence="1">Shoot tissue taken approximately 20 cm above the soil surface</tissue>
    </source>
</reference>
<name>A0A0A8Y4T6_ARUDO</name>
<dbReference type="AlphaFoldDB" id="A0A0A8Y4T6"/>
<organism evidence="1">
    <name type="scientific">Arundo donax</name>
    <name type="common">Giant reed</name>
    <name type="synonym">Donax arundinaceus</name>
    <dbReference type="NCBI Taxonomy" id="35708"/>
    <lineage>
        <taxon>Eukaryota</taxon>
        <taxon>Viridiplantae</taxon>
        <taxon>Streptophyta</taxon>
        <taxon>Embryophyta</taxon>
        <taxon>Tracheophyta</taxon>
        <taxon>Spermatophyta</taxon>
        <taxon>Magnoliopsida</taxon>
        <taxon>Liliopsida</taxon>
        <taxon>Poales</taxon>
        <taxon>Poaceae</taxon>
        <taxon>PACMAD clade</taxon>
        <taxon>Arundinoideae</taxon>
        <taxon>Arundineae</taxon>
        <taxon>Arundo</taxon>
    </lineage>
</organism>
<reference evidence="1" key="1">
    <citation type="submission" date="2014-09" db="EMBL/GenBank/DDBJ databases">
        <authorList>
            <person name="Magalhaes I.L.F."/>
            <person name="Oliveira U."/>
            <person name="Santos F.R."/>
            <person name="Vidigal T.H.D.A."/>
            <person name="Brescovit A.D."/>
            <person name="Santos A.J."/>
        </authorList>
    </citation>
    <scope>NUCLEOTIDE SEQUENCE</scope>
    <source>
        <tissue evidence="1">Shoot tissue taken approximately 20 cm above the soil surface</tissue>
    </source>
</reference>
<evidence type="ECO:0000313" key="1">
    <source>
        <dbReference type="EMBL" id="JAD19703.1"/>
    </source>
</evidence>
<sequence length="72" mass="7949">MPSYFLSNISDHQTHEGCGGLGINYMTLHVFIFFSSGHLMNHLTATGTTFSFVEHLSPNSSPVGSRYQLSKL</sequence>
<protein>
    <submittedName>
        <fullName evidence="1">Uncharacterized protein</fullName>
    </submittedName>
</protein>
<dbReference type="EMBL" id="GBRH01278192">
    <property type="protein sequence ID" value="JAD19703.1"/>
    <property type="molecule type" value="Transcribed_RNA"/>
</dbReference>